<dbReference type="InterPro" id="IPR000537">
    <property type="entry name" value="UbiA_prenyltransferase"/>
</dbReference>
<feature type="transmembrane region" description="Helical" evidence="8">
    <location>
        <begin position="142"/>
        <end position="159"/>
    </location>
</feature>
<dbReference type="EMBL" id="KJ411867">
    <property type="protein sequence ID" value="AHX39415.1"/>
    <property type="molecule type" value="Genomic_DNA"/>
</dbReference>
<dbReference type="UniPathway" id="UPA00079"/>
<dbReference type="PANTHER" id="PTHR13929">
    <property type="entry name" value="1,4-DIHYDROXY-2-NAPHTHOATE OCTAPRENYLTRANSFERASE"/>
    <property type="match status" value="1"/>
</dbReference>
<feature type="transmembrane region" description="Helical" evidence="8">
    <location>
        <begin position="331"/>
        <end position="351"/>
    </location>
</feature>
<feature type="transmembrane region" description="Helical" evidence="8">
    <location>
        <begin position="193"/>
        <end position="212"/>
    </location>
</feature>
<keyword evidence="5 8" id="KW-0812">Transmembrane</keyword>
<comment type="subcellular location">
    <subcellularLocation>
        <location evidence="1">Membrane</location>
        <topology evidence="1">Multi-pass membrane protein</topology>
    </subcellularLocation>
</comment>
<reference evidence="9" key="1">
    <citation type="submission" date="2014-02" db="EMBL/GenBank/DDBJ databases">
        <title>Streptomyces sp. WT6 mevalonate pathway gene cluster, complete sequence.</title>
        <authorList>
            <person name="Wang T."/>
            <person name="Qin Z."/>
        </authorList>
    </citation>
    <scope>NUCLEOTIDE SEQUENCE</scope>
    <source>
        <strain evidence="9">WT6</strain>
    </source>
</reference>
<evidence type="ECO:0000256" key="6">
    <source>
        <dbReference type="ARBA" id="ARBA00022989"/>
    </source>
</evidence>
<evidence type="ECO:0000256" key="5">
    <source>
        <dbReference type="ARBA" id="ARBA00022692"/>
    </source>
</evidence>
<evidence type="ECO:0000256" key="7">
    <source>
        <dbReference type="ARBA" id="ARBA00023136"/>
    </source>
</evidence>
<keyword evidence="4" id="KW-0808">Transferase</keyword>
<keyword evidence="6 8" id="KW-1133">Transmembrane helix</keyword>
<dbReference type="GO" id="GO:0016020">
    <property type="term" value="C:membrane"/>
    <property type="evidence" value="ECO:0007669"/>
    <property type="project" value="UniProtKB-SubCell"/>
</dbReference>
<keyword evidence="7 8" id="KW-0472">Membrane</keyword>
<evidence type="ECO:0000256" key="1">
    <source>
        <dbReference type="ARBA" id="ARBA00004141"/>
    </source>
</evidence>
<dbReference type="CDD" id="cd13962">
    <property type="entry name" value="PT_UbiA_UBIAD1"/>
    <property type="match status" value="1"/>
</dbReference>
<dbReference type="Gene3D" id="1.10.357.140">
    <property type="entry name" value="UbiA prenyltransferase"/>
    <property type="match status" value="1"/>
</dbReference>
<sequence>MPRVSPLRQEQPMPFLPILTPSSLTWWPALIRLGRVKFLFQSLLAVSAATAVIQLEERVFRPGWFTLALAFAWCGHLMTHYCNEYFDLDADRANKNPTSWTGGSRVLVDGLLPPLTSLSTGFVLLAAEVLMLSAMPTWQARVVAAAIIVLAWFYTAPPLRLNYRALGEVTCGVVVYGLVPLLTALLQTSRLPAALLVSVGVLAAQGALRMLVMNLSDIEGDREVGKLTAAGAMGTRGTIWAYGAGQVLCYGTVIATGSTGLVPPLMALALLALAPIPIWVTIQLLADRITHQRGATAITFWASMQMALGSTAILVGATAQSLTARQSLPTLWLVIAALSLVFFGIWLYRTVRRSGADARSMPVRP</sequence>
<gene>
    <name evidence="9" type="ORF">wt6.38c</name>
</gene>
<evidence type="ECO:0000256" key="3">
    <source>
        <dbReference type="ARBA" id="ARBA00022428"/>
    </source>
</evidence>
<dbReference type="InterPro" id="IPR044878">
    <property type="entry name" value="UbiA_sf"/>
</dbReference>
<dbReference type="GO" id="GO:0042371">
    <property type="term" value="P:vitamin K biosynthetic process"/>
    <property type="evidence" value="ECO:0007669"/>
    <property type="project" value="TreeGrafter"/>
</dbReference>
<dbReference type="InterPro" id="IPR026046">
    <property type="entry name" value="UBIAD1"/>
</dbReference>
<keyword evidence="3" id="KW-0474">Menaquinone biosynthesis</keyword>
<evidence type="ECO:0008006" key="10">
    <source>
        <dbReference type="Google" id="ProtNLM"/>
    </source>
</evidence>
<name>A0A023PXY6_9ACTN</name>
<feature type="transmembrane region" description="Helical" evidence="8">
    <location>
        <begin position="165"/>
        <end position="186"/>
    </location>
</feature>
<organism evidence="9">
    <name type="scientific">Streptomyces sp. WT6</name>
    <dbReference type="NCBI Taxonomy" id="1486372"/>
    <lineage>
        <taxon>Bacteria</taxon>
        <taxon>Bacillati</taxon>
        <taxon>Actinomycetota</taxon>
        <taxon>Actinomycetes</taxon>
        <taxon>Kitasatosporales</taxon>
        <taxon>Streptomycetaceae</taxon>
        <taxon>Streptomyces</taxon>
    </lineage>
</organism>
<evidence type="ECO:0000256" key="8">
    <source>
        <dbReference type="SAM" id="Phobius"/>
    </source>
</evidence>
<evidence type="ECO:0000256" key="2">
    <source>
        <dbReference type="ARBA" id="ARBA00004863"/>
    </source>
</evidence>
<feature type="transmembrane region" description="Helical" evidence="8">
    <location>
        <begin position="265"/>
        <end position="286"/>
    </location>
</feature>
<protein>
    <recommendedName>
        <fullName evidence="10">1,4-dihydroxy-2-naphthoate octaprenyltransferase</fullName>
    </recommendedName>
</protein>
<feature type="transmembrane region" description="Helical" evidence="8">
    <location>
        <begin position="298"/>
        <end position="319"/>
    </location>
</feature>
<proteinExistence type="predicted"/>
<dbReference type="AlphaFoldDB" id="A0A023PXY6"/>
<dbReference type="Pfam" id="PF01040">
    <property type="entry name" value="UbiA"/>
    <property type="match status" value="1"/>
</dbReference>
<evidence type="ECO:0000313" key="9">
    <source>
        <dbReference type="EMBL" id="AHX39415.1"/>
    </source>
</evidence>
<accession>A0A023PXY6</accession>
<dbReference type="GO" id="GO:0004659">
    <property type="term" value="F:prenyltransferase activity"/>
    <property type="evidence" value="ECO:0007669"/>
    <property type="project" value="InterPro"/>
</dbReference>
<evidence type="ECO:0000256" key="4">
    <source>
        <dbReference type="ARBA" id="ARBA00022679"/>
    </source>
</evidence>
<dbReference type="GO" id="GO:0009234">
    <property type="term" value="P:menaquinone biosynthetic process"/>
    <property type="evidence" value="ECO:0007669"/>
    <property type="project" value="UniProtKB-UniPathway"/>
</dbReference>
<dbReference type="PANTHER" id="PTHR13929:SF0">
    <property type="entry name" value="UBIA PRENYLTRANSFERASE DOMAIN-CONTAINING PROTEIN 1"/>
    <property type="match status" value="1"/>
</dbReference>
<comment type="pathway">
    <text evidence="2">Quinol/quinone metabolism; menaquinone biosynthesis.</text>
</comment>